<dbReference type="EMBL" id="JAHUTI010021196">
    <property type="protein sequence ID" value="MED6239311.1"/>
    <property type="molecule type" value="Genomic_DNA"/>
</dbReference>
<comment type="caution">
    <text evidence="1">The sequence shown here is derived from an EMBL/GenBank/DDBJ whole genome shotgun (WGS) entry which is preliminary data.</text>
</comment>
<evidence type="ECO:0000313" key="2">
    <source>
        <dbReference type="Proteomes" id="UP001345963"/>
    </source>
</evidence>
<organism evidence="1 2">
    <name type="scientific">Ataeniobius toweri</name>
    <dbReference type="NCBI Taxonomy" id="208326"/>
    <lineage>
        <taxon>Eukaryota</taxon>
        <taxon>Metazoa</taxon>
        <taxon>Chordata</taxon>
        <taxon>Craniata</taxon>
        <taxon>Vertebrata</taxon>
        <taxon>Euteleostomi</taxon>
        <taxon>Actinopterygii</taxon>
        <taxon>Neopterygii</taxon>
        <taxon>Teleostei</taxon>
        <taxon>Neoteleostei</taxon>
        <taxon>Acanthomorphata</taxon>
        <taxon>Ovalentaria</taxon>
        <taxon>Atherinomorphae</taxon>
        <taxon>Cyprinodontiformes</taxon>
        <taxon>Goodeidae</taxon>
        <taxon>Ataeniobius</taxon>
    </lineage>
</organism>
<keyword evidence="2" id="KW-1185">Reference proteome</keyword>
<feature type="non-terminal residue" evidence="1">
    <location>
        <position position="1"/>
    </location>
</feature>
<name>A0ABU7ANH0_9TELE</name>
<proteinExistence type="predicted"/>
<evidence type="ECO:0000313" key="1">
    <source>
        <dbReference type="EMBL" id="MED6239311.1"/>
    </source>
</evidence>
<accession>A0ABU7ANH0</accession>
<dbReference type="Proteomes" id="UP001345963">
    <property type="component" value="Unassembled WGS sequence"/>
</dbReference>
<gene>
    <name evidence="1" type="ORF">ATANTOWER_004831</name>
</gene>
<sequence>GYKWYINRSWLDKVTRFGDKERPDLWAEAEISRISYYAGYRWSYSTSSIRMFGTREIYFLKKDHSLF</sequence>
<protein>
    <submittedName>
        <fullName evidence="1">Uncharacterized protein</fullName>
    </submittedName>
</protein>
<reference evidence="1 2" key="1">
    <citation type="submission" date="2021-07" db="EMBL/GenBank/DDBJ databases">
        <authorList>
            <person name="Palmer J.M."/>
        </authorList>
    </citation>
    <scope>NUCLEOTIDE SEQUENCE [LARGE SCALE GENOMIC DNA]</scope>
    <source>
        <strain evidence="1 2">AT_MEX2019</strain>
        <tissue evidence="1">Muscle</tissue>
    </source>
</reference>